<dbReference type="PaxDb" id="10090-ENSMUSP00000099077"/>
<dbReference type="GO" id="GO:0005634">
    <property type="term" value="C:nucleus"/>
    <property type="evidence" value="ECO:0007669"/>
    <property type="project" value="UniProtKB-SubCell"/>
</dbReference>
<evidence type="ECO:0000256" key="5">
    <source>
        <dbReference type="ARBA" id="ARBA00022833"/>
    </source>
</evidence>
<gene>
    <name evidence="9 10" type="primary">9030624G23Rik</name>
</gene>
<evidence type="ECO:0000313" key="11">
    <source>
        <dbReference type="Proteomes" id="UP000000589"/>
    </source>
</evidence>
<dbReference type="SMR" id="Q9D308"/>
<feature type="region of interest" description="Disordered" evidence="6">
    <location>
        <begin position="136"/>
        <end position="155"/>
    </location>
</feature>
<dbReference type="GO" id="GO:0006355">
    <property type="term" value="P:regulation of DNA-templated transcription"/>
    <property type="evidence" value="ECO:0007669"/>
    <property type="project" value="InterPro"/>
</dbReference>
<protein>
    <submittedName>
        <fullName evidence="9">RIKEN cDNA 9030624G23 gene</fullName>
    </submittedName>
</protein>
<organism evidence="8">
    <name type="scientific">Mus musculus</name>
    <name type="common">Mouse</name>
    <dbReference type="NCBI Taxonomy" id="10090"/>
    <lineage>
        <taxon>Eukaryota</taxon>
        <taxon>Metazoa</taxon>
        <taxon>Chordata</taxon>
        <taxon>Craniata</taxon>
        <taxon>Vertebrata</taxon>
        <taxon>Euteleostomi</taxon>
        <taxon>Mammalia</taxon>
        <taxon>Eutheria</taxon>
        <taxon>Euarchontoglires</taxon>
        <taxon>Glires</taxon>
        <taxon>Rodentia</taxon>
        <taxon>Myomorpha</taxon>
        <taxon>Muroidea</taxon>
        <taxon>Muridae</taxon>
        <taxon>Murinae</taxon>
        <taxon>Mus</taxon>
        <taxon>Mus</taxon>
    </lineage>
</organism>
<keyword evidence="3" id="KW-0677">Repeat</keyword>
<sequence length="155" mass="17560">MPDPISVSEFVAETLEDYMAPTASSFTTRTAQCRDTAAAIEEDAVTYDDVHVNFTGEEWKLLDPSQKSLYKDVMLETYWNLTVIGYTWETHHIEGHCQSSRRNERFSLHCQLPWASRIASWVLRCCRICGNTGSSPTMSFRSGRRAPSMTVPLAT</sequence>
<dbReference type="VEuPathDB" id="HostDB:ENSMUSG00000073158"/>
<dbReference type="RefSeq" id="NP_001243418.1">
    <property type="nucleotide sequence ID" value="NM_001256489.2"/>
</dbReference>
<reference evidence="9 11" key="9">
    <citation type="journal article" date="2009" name="PLoS Biol.">
        <title>Lineage-specific biology revealed by a finished genome assembly of the mouse.</title>
        <authorList>
            <consortium name="Mouse Genome Sequencing Consortium"/>
            <person name="Church D.M."/>
            <person name="Goodstadt L."/>
            <person name="Hillier L.W."/>
            <person name="Zody M.C."/>
            <person name="Goldstein S."/>
            <person name="She X."/>
            <person name="Bult C.J."/>
            <person name="Agarwala R."/>
            <person name="Cherry J.L."/>
            <person name="DiCuccio M."/>
            <person name="Hlavina W."/>
            <person name="Kapustin Y."/>
            <person name="Meric P."/>
            <person name="Maglott D."/>
            <person name="Birtle Z."/>
            <person name="Marques A.C."/>
            <person name="Graves T."/>
            <person name="Zhou S."/>
            <person name="Teague B."/>
            <person name="Potamousis K."/>
            <person name="Churas C."/>
            <person name="Place M."/>
            <person name="Herschleb J."/>
            <person name="Runnheim R."/>
            <person name="Forrest D."/>
            <person name="Amos-Landgraf J."/>
            <person name="Schwartz D.C."/>
            <person name="Cheng Z."/>
            <person name="Lindblad-Toh K."/>
            <person name="Eichler E.E."/>
            <person name="Ponting C.P."/>
        </authorList>
    </citation>
    <scope>NUCLEOTIDE SEQUENCE [LARGE SCALE GENOMIC DNA]</scope>
    <source>
        <strain evidence="9 11">C57BL/6J</strain>
    </source>
</reference>
<dbReference type="PROSITE" id="PS50805">
    <property type="entry name" value="KRAB"/>
    <property type="match status" value="1"/>
</dbReference>
<dbReference type="Gene3D" id="6.10.140.140">
    <property type="match status" value="1"/>
</dbReference>
<reference evidence="8" key="5">
    <citation type="journal article" date="2001" name="Nature">
        <title>Functional annotation of a full-length mouse cDNA collection.</title>
        <authorList>
            <consortium name="The RIKEN Genome Exploration Research Group Phase II Team and the FANTOM Consortium"/>
        </authorList>
    </citation>
    <scope>NUCLEOTIDE SEQUENCE</scope>
    <source>
        <strain evidence="8">C57BL/6J</strain>
        <tissue evidence="8">Colon</tissue>
    </source>
</reference>
<dbReference type="InterPro" id="IPR050758">
    <property type="entry name" value="Znf_C2H2-type"/>
</dbReference>
<dbReference type="KEGG" id="mmu:66808"/>
<dbReference type="GeneID" id="66808"/>
<evidence type="ECO:0000313" key="10">
    <source>
        <dbReference type="MGI" id="MGI:1914058"/>
    </source>
</evidence>
<dbReference type="SUPFAM" id="SSF109640">
    <property type="entry name" value="KRAB domain (Kruppel-associated box)"/>
    <property type="match status" value="1"/>
</dbReference>
<keyword evidence="2" id="KW-0479">Metal-binding</keyword>
<reference evidence="8" key="6">
    <citation type="journal article" date="2002" name="Nature">
        <title>Analysis of the mouse transcriptome based on functional annotation of 60,770 full-length cDNAs.</title>
        <authorList>
            <consortium name="The FANTOM Consortium and the RIKEN Genome Exploration Research Group Phase I and II Team"/>
        </authorList>
    </citation>
    <scope>NUCLEOTIDE SEQUENCE</scope>
    <source>
        <strain evidence="8">C57BL/6J</strain>
        <tissue evidence="8">Colon</tissue>
    </source>
</reference>
<dbReference type="Bgee" id="ENSMUSG00000073158">
    <property type="expression patterns" value="Expressed in epiblast (generic) and 55 other cell types or tissues"/>
</dbReference>
<dbReference type="Pfam" id="PF01352">
    <property type="entry name" value="KRAB"/>
    <property type="match status" value="1"/>
</dbReference>
<evidence type="ECO:0000256" key="2">
    <source>
        <dbReference type="ARBA" id="ARBA00022723"/>
    </source>
</evidence>
<dbReference type="Proteomes" id="UP000000589">
    <property type="component" value="Chromosome 12"/>
</dbReference>
<reference evidence="8" key="2">
    <citation type="journal article" date="2000" name="Genome Res.">
        <title>Normalization and subtraction of cap-trapper-selected cDNAs to prepare full-length cDNA libraries for rapid discovery of new genes.</title>
        <authorList>
            <person name="Carninci P."/>
            <person name="Shibata Y."/>
            <person name="Hayatsu N."/>
            <person name="Sugahara Y."/>
            <person name="Shibata K."/>
            <person name="Itoh M."/>
            <person name="Konno H."/>
            <person name="Okazaki Y."/>
            <person name="Muramatsu M."/>
            <person name="Hayashizaki Y."/>
        </authorList>
    </citation>
    <scope>NUCLEOTIDE SEQUENCE</scope>
    <source>
        <strain evidence="8">C57BL/6J</strain>
        <tissue evidence="8">Colon</tissue>
    </source>
</reference>
<reference evidence="9" key="10">
    <citation type="journal article" date="2011" name="PLoS Biol.">
        <title>Modernizing reference genome assemblies.</title>
        <authorList>
            <person name="Church D.M."/>
            <person name="Schneider V.A."/>
            <person name="Graves T."/>
            <person name="Auger K."/>
            <person name="Cunningham F."/>
            <person name="Bouk N."/>
            <person name="Chen H.C."/>
            <person name="Agarwala R."/>
            <person name="McLaren W.M."/>
            <person name="Ritchie G.R."/>
            <person name="Albracht D."/>
            <person name="Kremitzki M."/>
            <person name="Rock S."/>
            <person name="Kotkiewicz H."/>
            <person name="Kremitzki C."/>
            <person name="Wollam A."/>
            <person name="Trani L."/>
            <person name="Fulton L."/>
            <person name="Fulton R."/>
            <person name="Matthews L."/>
            <person name="Whitehead S."/>
            <person name="Chow W."/>
            <person name="Torrance J."/>
            <person name="Dunn M."/>
            <person name="Harden G."/>
            <person name="Threadgold G."/>
            <person name="Wood J."/>
            <person name="Collins J."/>
            <person name="Heath P."/>
            <person name="Griffiths G."/>
            <person name="Pelan S."/>
            <person name="Grafham D."/>
            <person name="Eichler E.E."/>
            <person name="Weinstock G."/>
            <person name="Mardis E.R."/>
            <person name="Wilson R.K."/>
            <person name="Howe K."/>
            <person name="Flicek P."/>
            <person name="Hubbard T."/>
        </authorList>
    </citation>
    <scope>NUCLEOTIDE SEQUENCE [LARGE SCALE GENOMIC DNA]</scope>
    <source>
        <strain evidence="9">C57BL/6J</strain>
    </source>
</reference>
<evidence type="ECO:0000256" key="6">
    <source>
        <dbReference type="SAM" id="MobiDB-lite"/>
    </source>
</evidence>
<evidence type="ECO:0000259" key="7">
    <source>
        <dbReference type="PROSITE" id="PS50805"/>
    </source>
</evidence>
<keyword evidence="4" id="KW-0863">Zinc-finger</keyword>
<reference evidence="8" key="8">
    <citation type="journal article" date="2005" name="Science">
        <title>Antisense Transcription in the Mammalian Transcriptome.</title>
        <authorList>
            <consortium name="RIKEN Genome Exploration Research Group and Genome Science Group (Genome Network Project Core Group) and the FANTOM Consortium"/>
        </authorList>
    </citation>
    <scope>NUCLEOTIDE SEQUENCE</scope>
    <source>
        <strain evidence="8">C57BL/6J</strain>
        <tissue evidence="8">Colon</tissue>
    </source>
</reference>
<reference evidence="8" key="4">
    <citation type="submission" date="2000-07" db="EMBL/GenBank/DDBJ databases">
        <authorList>
            <person name="Adachi J."/>
            <person name="Aizawa K."/>
            <person name="Akahira S."/>
            <person name="Akimura T."/>
            <person name="Arai A."/>
            <person name="Aono H."/>
            <person name="Arakawa T."/>
            <person name="Bono H."/>
            <person name="Carninci P."/>
            <person name="Fukuda S."/>
            <person name="Fukunishi Y."/>
            <person name="Furuno M."/>
            <person name="Hanagaki T."/>
            <person name="Hara A."/>
            <person name="Hayatsu N."/>
            <person name="Hiramoto K."/>
            <person name="Hiraoka T."/>
            <person name="Hori F."/>
            <person name="Imotani K."/>
            <person name="Ishii Y."/>
            <person name="Itoh M."/>
            <person name="Izawa M."/>
            <person name="Kasukawa T."/>
            <person name="Kato H."/>
            <person name="Kawai J."/>
            <person name="Kojima Y."/>
            <person name="Konno H."/>
            <person name="Kouda M."/>
            <person name="Koya S."/>
            <person name="Kurihara C."/>
            <person name="Matsuyama T."/>
            <person name="Miyazaki A."/>
            <person name="Nishi K."/>
            <person name="Nomura K."/>
            <person name="Numazaki R."/>
            <person name="Ohno M."/>
            <person name="Okazaki Y."/>
            <person name="Okido T."/>
            <person name="Owa C."/>
            <person name="Saito H."/>
            <person name="Saito R."/>
            <person name="Sakai C."/>
            <person name="Sakai K."/>
            <person name="Sano H."/>
            <person name="Sasaki D."/>
            <person name="Shibata K."/>
            <person name="Shibata Y."/>
            <person name="Shinagawa A."/>
            <person name="Shiraki T."/>
            <person name="Sogabe Y."/>
            <person name="Suzuki H."/>
            <person name="Tagami M."/>
            <person name="Tagawa A."/>
            <person name="Takahashi F."/>
            <person name="Tanaka T."/>
            <person name="Tejima Y."/>
            <person name="Toya T."/>
            <person name="Yamamura T."/>
            <person name="Yasunishi A."/>
            <person name="Yoshida K."/>
            <person name="Yoshino M."/>
            <person name="Muramatsu M."/>
            <person name="Hayashizaki Y."/>
        </authorList>
    </citation>
    <scope>NUCLEOTIDE SEQUENCE</scope>
    <source>
        <strain evidence="8">C57BL/6J</strain>
        <tissue evidence="8">Colon</tissue>
    </source>
</reference>
<dbReference type="InterPro" id="IPR001909">
    <property type="entry name" value="KRAB"/>
</dbReference>
<dbReference type="Ensembl" id="ENSMUST00000101538.5">
    <property type="protein sequence ID" value="ENSMUSP00000099077.4"/>
    <property type="gene ID" value="ENSMUSG00000073158.5"/>
</dbReference>
<dbReference type="PANTHER" id="PTHR23234:SF10">
    <property type="entry name" value="RIKEN CDNA 6720489N17 GENE-RELATED"/>
    <property type="match status" value="1"/>
</dbReference>
<dbReference type="GO" id="GO:0008270">
    <property type="term" value="F:zinc ion binding"/>
    <property type="evidence" value="ECO:0007669"/>
    <property type="project" value="UniProtKB-KW"/>
</dbReference>
<accession>Q9D308</accession>
<keyword evidence="11" id="KW-1185">Reference proteome</keyword>
<dbReference type="MGI" id="MGI:1914058">
    <property type="gene designation" value="9030624G23Rik"/>
</dbReference>
<reference evidence="8" key="1">
    <citation type="journal article" date="1999" name="Methods Enzymol.">
        <title>High-efficiency full-length cDNA cloning.</title>
        <authorList>
            <person name="Carninci P."/>
            <person name="Hayashizaki Y."/>
        </authorList>
    </citation>
    <scope>NUCLEOTIDE SEQUENCE</scope>
    <source>
        <strain evidence="8">C57BL/6J</strain>
        <tissue evidence="8">Colon</tissue>
    </source>
</reference>
<evidence type="ECO:0000256" key="1">
    <source>
        <dbReference type="ARBA" id="ARBA00004123"/>
    </source>
</evidence>
<evidence type="ECO:0000313" key="9">
    <source>
        <dbReference type="Ensembl" id="ENSMUSP00000099077.4"/>
    </source>
</evidence>
<dbReference type="SMART" id="SM00349">
    <property type="entry name" value="KRAB"/>
    <property type="match status" value="1"/>
</dbReference>
<evidence type="ECO:0000256" key="3">
    <source>
        <dbReference type="ARBA" id="ARBA00022737"/>
    </source>
</evidence>
<feature type="domain" description="KRAB" evidence="7">
    <location>
        <begin position="45"/>
        <end position="118"/>
    </location>
</feature>
<reference evidence="8" key="7">
    <citation type="journal article" date="2005" name="Science">
        <title>The Transcriptional Landscape of the Mammalian Genome.</title>
        <authorList>
            <consortium name="The FANTOM Consortium"/>
            <consortium name="Riken Genome Exploration Research Group and Genome Science Group (Genome Network Project Core Group)"/>
        </authorList>
    </citation>
    <scope>NUCLEOTIDE SEQUENCE</scope>
    <source>
        <strain evidence="8">C57BL/6J</strain>
        <tissue evidence="8">Colon</tissue>
    </source>
</reference>
<reference evidence="9" key="11">
    <citation type="submission" date="2025-05" db="UniProtKB">
        <authorList>
            <consortium name="Ensembl"/>
        </authorList>
    </citation>
    <scope>IDENTIFICATION</scope>
    <source>
        <strain evidence="9">C57BL/6J</strain>
    </source>
</reference>
<evidence type="ECO:0000256" key="4">
    <source>
        <dbReference type="ARBA" id="ARBA00022771"/>
    </source>
</evidence>
<name>Q9D308_MOUSE</name>
<dbReference type="UCSC" id="uc007neh.1">
    <property type="organism name" value="mouse"/>
</dbReference>
<proteinExistence type="evidence at transcript level"/>
<dbReference type="GeneTree" id="ENSGT00940000154469"/>
<evidence type="ECO:0000313" key="8">
    <source>
        <dbReference type="EMBL" id="BAB31284.1"/>
    </source>
</evidence>
<dbReference type="AGR" id="MGI:1914058"/>
<dbReference type="EMBL" id="AK018572">
    <property type="protein sequence ID" value="BAB31284.1"/>
    <property type="molecule type" value="mRNA"/>
</dbReference>
<dbReference type="InterPro" id="IPR036051">
    <property type="entry name" value="KRAB_dom_sf"/>
</dbReference>
<dbReference type="BioGRID-ORCS" id="66808">
    <property type="hits" value="11 hits in 41 CRISPR screens"/>
</dbReference>
<dbReference type="eggNOG" id="KOG0521">
    <property type="taxonomic scope" value="Eukaryota"/>
</dbReference>
<dbReference type="eggNOG" id="KOG1721">
    <property type="taxonomic scope" value="Eukaryota"/>
</dbReference>
<dbReference type="AlphaFoldDB" id="Q9D308"/>
<keyword evidence="5" id="KW-0862">Zinc</keyword>
<dbReference type="HOGENOM" id="CLU_142931_0_0_1"/>
<reference evidence="8" key="3">
    <citation type="journal article" date="2000" name="Genome Res.">
        <title>RIKEN integrated sequence analysis (RISA) system--384-format sequencing pipeline with 384 multicapillary sequencer.</title>
        <authorList>
            <person name="Shibata K."/>
            <person name="Itoh M."/>
            <person name="Aizawa K."/>
            <person name="Nagaoka S."/>
            <person name="Sasaki N."/>
            <person name="Carninci P."/>
            <person name="Konno H."/>
            <person name="Akiyama J."/>
            <person name="Nishi K."/>
            <person name="Kitsunai T."/>
            <person name="Tashiro H."/>
            <person name="Itoh M."/>
            <person name="Sumi N."/>
            <person name="Ishii Y."/>
            <person name="Nakamura S."/>
            <person name="Hazama M."/>
            <person name="Nishine T."/>
            <person name="Harada A."/>
            <person name="Yamamoto R."/>
            <person name="Matsumoto H."/>
            <person name="Sakaguchi S."/>
            <person name="Ikegami T."/>
            <person name="Kashiwagi K."/>
            <person name="Fujiwake S."/>
            <person name="Inoue K."/>
            <person name="Togawa Y."/>
            <person name="Izawa M."/>
            <person name="Ohara E."/>
            <person name="Watahiki M."/>
            <person name="Yoneda Y."/>
            <person name="Ishikawa T."/>
            <person name="Ozawa K."/>
            <person name="Tanaka T."/>
            <person name="Matsuura S."/>
            <person name="Kawai J."/>
            <person name="Okazaki Y."/>
            <person name="Muramatsu M."/>
            <person name="Inoue Y."/>
            <person name="Kira A."/>
            <person name="Hayashizaki Y."/>
        </authorList>
    </citation>
    <scope>NUCLEOTIDE SEQUENCE</scope>
    <source>
        <strain evidence="8">C57BL/6J</strain>
        <tissue evidence="8">Colon</tissue>
    </source>
</reference>
<comment type="subcellular location">
    <subcellularLocation>
        <location evidence="1">Nucleus</location>
    </subcellularLocation>
</comment>
<dbReference type="PANTHER" id="PTHR23234">
    <property type="entry name" value="ZNF44 PROTEIN"/>
    <property type="match status" value="1"/>
</dbReference>
<dbReference type="CDD" id="cd07765">
    <property type="entry name" value="KRAB_A-box"/>
    <property type="match status" value="1"/>
</dbReference>